<feature type="transmembrane region" description="Helical" evidence="1">
    <location>
        <begin position="40"/>
        <end position="59"/>
    </location>
</feature>
<keyword evidence="1" id="KW-1133">Transmembrane helix</keyword>
<protein>
    <submittedName>
        <fullName evidence="2">Membrane protein</fullName>
    </submittedName>
</protein>
<organism evidence="2 3">
    <name type="scientific">Flavobacterium suncheonense GH29-5 = DSM 17707</name>
    <dbReference type="NCBI Taxonomy" id="1121899"/>
    <lineage>
        <taxon>Bacteria</taxon>
        <taxon>Pseudomonadati</taxon>
        <taxon>Bacteroidota</taxon>
        <taxon>Flavobacteriia</taxon>
        <taxon>Flavobacteriales</taxon>
        <taxon>Flavobacteriaceae</taxon>
        <taxon>Flavobacterium</taxon>
    </lineage>
</organism>
<dbReference type="Proteomes" id="UP000030121">
    <property type="component" value="Unassembled WGS sequence"/>
</dbReference>
<comment type="caution">
    <text evidence="2">The sequence shown here is derived from an EMBL/GenBank/DDBJ whole genome shotgun (WGS) entry which is preliminary data.</text>
</comment>
<keyword evidence="1" id="KW-0472">Membrane</keyword>
<keyword evidence="3" id="KW-1185">Reference proteome</keyword>
<dbReference type="OrthoDB" id="6400719at2"/>
<dbReference type="EMBL" id="JRLW01000001">
    <property type="protein sequence ID" value="KGO90603.1"/>
    <property type="molecule type" value="Genomic_DNA"/>
</dbReference>
<evidence type="ECO:0000313" key="2">
    <source>
        <dbReference type="EMBL" id="KGO90603.1"/>
    </source>
</evidence>
<reference evidence="2 3" key="1">
    <citation type="submission" date="2013-09" db="EMBL/GenBank/DDBJ databases">
        <authorList>
            <person name="Zeng Z."/>
            <person name="Chen C."/>
        </authorList>
    </citation>
    <scope>NUCLEOTIDE SEQUENCE [LARGE SCALE GENOMIC DNA]</scope>
    <source>
        <strain evidence="2 3">GH29-5</strain>
    </source>
</reference>
<accession>A0A0A2MGM7</accession>
<dbReference type="RefSeq" id="WP_026979699.1">
    <property type="nucleotide sequence ID" value="NZ_AUCZ01000004.1"/>
</dbReference>
<keyword evidence="1" id="KW-0812">Transmembrane</keyword>
<feature type="transmembrane region" description="Helical" evidence="1">
    <location>
        <begin position="65"/>
        <end position="87"/>
    </location>
</feature>
<sequence>MENNTVEQGKTTAIISYLTILGSIIAIFMNLEPKNPFAGFHIRQAFGLNITFYILAYFIGYFDSWMISGAFYVFIVVLWFYGFIGAIQGEMKIVPLLGEYFQKWFKNLA</sequence>
<gene>
    <name evidence="2" type="ORF">Q764_00330</name>
</gene>
<dbReference type="STRING" id="1121899.GCA_000430025_00940"/>
<evidence type="ECO:0000256" key="1">
    <source>
        <dbReference type="SAM" id="Phobius"/>
    </source>
</evidence>
<feature type="transmembrane region" description="Helical" evidence="1">
    <location>
        <begin position="12"/>
        <end position="31"/>
    </location>
</feature>
<dbReference type="AlphaFoldDB" id="A0A0A2MGM7"/>
<proteinExistence type="predicted"/>
<evidence type="ECO:0000313" key="3">
    <source>
        <dbReference type="Proteomes" id="UP000030121"/>
    </source>
</evidence>
<dbReference type="eggNOG" id="COG4818">
    <property type="taxonomic scope" value="Bacteria"/>
</dbReference>
<name>A0A0A2MGM7_9FLAO</name>